<accession>A0ACB9ZMI5</accession>
<evidence type="ECO:0000313" key="1">
    <source>
        <dbReference type="EMBL" id="KAI5648813.1"/>
    </source>
</evidence>
<sequence length="858" mass="93385">MVASGNDPVDSFLNPIQVVKSAFSPLESSIRKVAKDFEHCWPHIKLKNGGSNNDCSDCNLSNQETMSELKIKKRNNNGGGDGGGGQCLIGEEKKKGLSTKLPIKMFVGMFSEKGEDNGNRNSNNRGENLGRKVLKERYGSGGTRNGGNGEGDCVNCLQFAVAWSLIVNGFVQSIPIPFKSGKRRTQKVCDENSCPGDSCAKISVTLGDKEKQFKGGVAIGSHDEGIEKKEEKNSSLECLIGFMFDQFIQNFQKLDARAPESESKVVDSQCETFPANQFDHFRALASILEGKRADVNGFLGNLKFARVGGVPASIVGVTSSDKEEGDVGDNNAGTQEESGGISAQKLANGLLSIPMSNVERLKSTLSTVSLTELIELLPQLGRPSKDHPDKKKLFSVQDFFRYTEAEGRRFFEELDRDGDGQVNLEDLEVAMRKRKLPRRYAREFMRRTRSHLFSKSFGWKQFLSLMEQKEPTILRAYTSLCLSKSGTLQKSEILSSLSNAGLPANEDNAIAMMRFLNADTEESISYGHFRNFMLLLPSDRLQEDARSIWFEAATVVAVPPPVEIPAGSVLKSALAGGLSCALSTSLMHPVDTIKTRVQASTLSFPEILAKIPEFGVRGLYRGSIPAILGQFSSHGLRTGIFEASKLVLINVAPTLPELQVQSIASFCSTFLGTAVRIPCEVLKQRLQAGLFDNVGEAIIGTWNQDGLKGFFRGTGATLFREVPFYVAGMGLYAESKKVVQQLVGRELEPWETIVVGALSGGLTAVLTTPFDVIKTRMMTAPQGRTLSLSMVAVSIIRHEGALGLFKGAVPRFFWIAPLGAMNFAGYELARKAMDRSEEAGGDVDPQKKLGSAGSVSLK</sequence>
<reference evidence="2" key="1">
    <citation type="journal article" date="2023" name="Nat. Plants">
        <title>Single-cell RNA sequencing provides a high-resolution roadmap for understanding the multicellular compartmentation of specialized metabolism.</title>
        <authorList>
            <person name="Sun S."/>
            <person name="Shen X."/>
            <person name="Li Y."/>
            <person name="Li Y."/>
            <person name="Wang S."/>
            <person name="Li R."/>
            <person name="Zhang H."/>
            <person name="Shen G."/>
            <person name="Guo B."/>
            <person name="Wei J."/>
            <person name="Xu J."/>
            <person name="St-Pierre B."/>
            <person name="Chen S."/>
            <person name="Sun C."/>
        </authorList>
    </citation>
    <scope>NUCLEOTIDE SEQUENCE [LARGE SCALE GENOMIC DNA]</scope>
</reference>
<keyword evidence="2" id="KW-1185">Reference proteome</keyword>
<proteinExistence type="predicted"/>
<comment type="caution">
    <text evidence="1">The sequence shown here is derived from an EMBL/GenBank/DDBJ whole genome shotgun (WGS) entry which is preliminary data.</text>
</comment>
<gene>
    <name evidence="1" type="ORF">M9H77_34818</name>
</gene>
<name>A0ACB9ZMI5_CATRO</name>
<dbReference type="Proteomes" id="UP001060085">
    <property type="component" value="Linkage Group LG08"/>
</dbReference>
<protein>
    <submittedName>
        <fullName evidence="1">Uncharacterized protein</fullName>
    </submittedName>
</protein>
<evidence type="ECO:0000313" key="2">
    <source>
        <dbReference type="Proteomes" id="UP001060085"/>
    </source>
</evidence>
<dbReference type="EMBL" id="CM044708">
    <property type="protein sequence ID" value="KAI5648813.1"/>
    <property type="molecule type" value="Genomic_DNA"/>
</dbReference>
<organism evidence="1 2">
    <name type="scientific">Catharanthus roseus</name>
    <name type="common">Madagascar periwinkle</name>
    <name type="synonym">Vinca rosea</name>
    <dbReference type="NCBI Taxonomy" id="4058"/>
    <lineage>
        <taxon>Eukaryota</taxon>
        <taxon>Viridiplantae</taxon>
        <taxon>Streptophyta</taxon>
        <taxon>Embryophyta</taxon>
        <taxon>Tracheophyta</taxon>
        <taxon>Spermatophyta</taxon>
        <taxon>Magnoliopsida</taxon>
        <taxon>eudicotyledons</taxon>
        <taxon>Gunneridae</taxon>
        <taxon>Pentapetalae</taxon>
        <taxon>asterids</taxon>
        <taxon>lamiids</taxon>
        <taxon>Gentianales</taxon>
        <taxon>Apocynaceae</taxon>
        <taxon>Rauvolfioideae</taxon>
        <taxon>Vinceae</taxon>
        <taxon>Catharanthinae</taxon>
        <taxon>Catharanthus</taxon>
    </lineage>
</organism>